<keyword evidence="3" id="KW-1185">Reference proteome</keyword>
<organism evidence="2 3">
    <name type="scientific">Iphiclides podalirius</name>
    <name type="common">scarce swallowtail</name>
    <dbReference type="NCBI Taxonomy" id="110791"/>
    <lineage>
        <taxon>Eukaryota</taxon>
        <taxon>Metazoa</taxon>
        <taxon>Ecdysozoa</taxon>
        <taxon>Arthropoda</taxon>
        <taxon>Hexapoda</taxon>
        <taxon>Insecta</taxon>
        <taxon>Pterygota</taxon>
        <taxon>Neoptera</taxon>
        <taxon>Endopterygota</taxon>
        <taxon>Lepidoptera</taxon>
        <taxon>Glossata</taxon>
        <taxon>Ditrysia</taxon>
        <taxon>Papilionoidea</taxon>
        <taxon>Papilionidae</taxon>
        <taxon>Papilioninae</taxon>
        <taxon>Iphiclides</taxon>
    </lineage>
</organism>
<gene>
    <name evidence="2" type="ORF">IPOD504_LOCUS3270</name>
</gene>
<dbReference type="Proteomes" id="UP000837857">
    <property type="component" value="Chromosome 13"/>
</dbReference>
<reference evidence="2" key="1">
    <citation type="submission" date="2022-03" db="EMBL/GenBank/DDBJ databases">
        <authorList>
            <person name="Martin H S."/>
        </authorList>
    </citation>
    <scope>NUCLEOTIDE SEQUENCE</scope>
</reference>
<evidence type="ECO:0000313" key="2">
    <source>
        <dbReference type="EMBL" id="CAH2041587.1"/>
    </source>
</evidence>
<evidence type="ECO:0000256" key="1">
    <source>
        <dbReference type="SAM" id="MobiDB-lite"/>
    </source>
</evidence>
<dbReference type="EMBL" id="OW152825">
    <property type="protein sequence ID" value="CAH2041587.1"/>
    <property type="molecule type" value="Genomic_DNA"/>
</dbReference>
<proteinExistence type="predicted"/>
<feature type="non-terminal residue" evidence="2">
    <location>
        <position position="161"/>
    </location>
</feature>
<feature type="region of interest" description="Disordered" evidence="1">
    <location>
        <begin position="1"/>
        <end position="64"/>
    </location>
</feature>
<accession>A0ABN8I2G1</accession>
<evidence type="ECO:0000313" key="3">
    <source>
        <dbReference type="Proteomes" id="UP000837857"/>
    </source>
</evidence>
<feature type="compositionally biased region" description="Basic and acidic residues" evidence="1">
    <location>
        <begin position="55"/>
        <end position="64"/>
    </location>
</feature>
<name>A0ABN8I2G1_9NEOP</name>
<protein>
    <submittedName>
        <fullName evidence="2">Uncharacterized protein</fullName>
    </submittedName>
</protein>
<sequence length="161" mass="17761">MSAPTNADERTTVRRRSERQRSASARALKRPPPDLPPRRTIAASRTAAGSLHSRRPGDSSDPSRSRIFINWYGVSKADEVGTCDVCHTATAIIGRVNETGLLSRPTPILRGGRTVACTWTTRTRDLVVFVARLVSNQCERRVRCTGTARHVHAFDTPNLSK</sequence>